<proteinExistence type="predicted"/>
<dbReference type="Gene3D" id="1.10.260.40">
    <property type="entry name" value="lambda repressor-like DNA-binding domains"/>
    <property type="match status" value="1"/>
</dbReference>
<dbReference type="CDD" id="cd00093">
    <property type="entry name" value="HTH_XRE"/>
    <property type="match status" value="1"/>
</dbReference>
<evidence type="ECO:0000313" key="2">
    <source>
        <dbReference type="EMBL" id="RKS73861.1"/>
    </source>
</evidence>
<accession>A0A420XNT8</accession>
<dbReference type="PANTHER" id="PTHR35010">
    <property type="entry name" value="BLL4672 PROTEIN-RELATED"/>
    <property type="match status" value="1"/>
</dbReference>
<keyword evidence="3" id="KW-1185">Reference proteome</keyword>
<dbReference type="EMBL" id="RBWV01000012">
    <property type="protein sequence ID" value="RKS73861.1"/>
    <property type="molecule type" value="Genomic_DNA"/>
</dbReference>
<dbReference type="SUPFAM" id="SSF47413">
    <property type="entry name" value="lambda repressor-like DNA-binding domains"/>
    <property type="match status" value="1"/>
</dbReference>
<dbReference type="InParanoid" id="A0A420XNT8"/>
<organism evidence="2 3">
    <name type="scientific">Motilibacter peucedani</name>
    <dbReference type="NCBI Taxonomy" id="598650"/>
    <lineage>
        <taxon>Bacteria</taxon>
        <taxon>Bacillati</taxon>
        <taxon>Actinomycetota</taxon>
        <taxon>Actinomycetes</taxon>
        <taxon>Motilibacterales</taxon>
        <taxon>Motilibacteraceae</taxon>
        <taxon>Motilibacter</taxon>
    </lineage>
</organism>
<dbReference type="PANTHER" id="PTHR35010:SF2">
    <property type="entry name" value="BLL4672 PROTEIN"/>
    <property type="match status" value="1"/>
</dbReference>
<dbReference type="Proteomes" id="UP000281955">
    <property type="component" value="Unassembled WGS sequence"/>
</dbReference>
<dbReference type="InterPro" id="IPR010982">
    <property type="entry name" value="Lambda_DNA-bd_dom_sf"/>
</dbReference>
<dbReference type="InterPro" id="IPR041413">
    <property type="entry name" value="MLTR_LBD"/>
</dbReference>
<reference evidence="2 3" key="1">
    <citation type="submission" date="2018-10" db="EMBL/GenBank/DDBJ databases">
        <title>Genomic Encyclopedia of Archaeal and Bacterial Type Strains, Phase II (KMG-II): from individual species to whole genera.</title>
        <authorList>
            <person name="Goeker M."/>
        </authorList>
    </citation>
    <scope>NUCLEOTIDE SEQUENCE [LARGE SCALE GENOMIC DNA]</scope>
    <source>
        <strain evidence="2 3">RP-AC37</strain>
    </source>
</reference>
<dbReference type="AlphaFoldDB" id="A0A420XNT8"/>
<dbReference type="Pfam" id="PF17765">
    <property type="entry name" value="MLTR_LBD"/>
    <property type="match status" value="1"/>
</dbReference>
<dbReference type="GO" id="GO:0003677">
    <property type="term" value="F:DNA binding"/>
    <property type="evidence" value="ECO:0007669"/>
    <property type="project" value="InterPro"/>
</dbReference>
<dbReference type="InterPro" id="IPR001387">
    <property type="entry name" value="Cro/C1-type_HTH"/>
</dbReference>
<protein>
    <submittedName>
        <fullName evidence="2">Helix-turn-helix protein</fullName>
    </submittedName>
</protein>
<name>A0A420XNT8_9ACTN</name>
<comment type="caution">
    <text evidence="2">The sequence shown here is derived from an EMBL/GenBank/DDBJ whole genome shotgun (WGS) entry which is preliminary data.</text>
</comment>
<dbReference type="SMART" id="SM00530">
    <property type="entry name" value="HTH_XRE"/>
    <property type="match status" value="1"/>
</dbReference>
<gene>
    <name evidence="2" type="ORF">CLV35_2355</name>
</gene>
<feature type="domain" description="HTH cro/C1-type" evidence="1">
    <location>
        <begin position="29"/>
        <end position="101"/>
    </location>
</feature>
<dbReference type="Pfam" id="PF13560">
    <property type="entry name" value="HTH_31"/>
    <property type="match status" value="1"/>
</dbReference>
<evidence type="ECO:0000313" key="3">
    <source>
        <dbReference type="Proteomes" id="UP000281955"/>
    </source>
</evidence>
<evidence type="ECO:0000259" key="1">
    <source>
        <dbReference type="SMART" id="SM00530"/>
    </source>
</evidence>
<sequence>MLVRMTALAVAPATAPPVAGQRRSELASFLRACRSRVSPLEVGLPQGNRRRTPGLRREEVAQLAGVGVTWYTWLEQSRPINASTQVLDAVARVLQLDTTEHAHLYRLAGLPSAAPRSERRPRVSPHVAQVVAALGEMPAALLNSRYDILLTNAAYDRLFRRFHTVASDHYNVMWCCFTEPEIRSRFLGWDDESARMVATLRGAYVENLGDPTWDRFVAELCGRSAEFARLWQRHEVASPGMREKRFVHPQVGLLSFVTTSLAVVEMPGCRVVAYAATDDATRDGLRRLDDPTG</sequence>
<dbReference type="Gene3D" id="3.30.450.180">
    <property type="match status" value="1"/>
</dbReference>